<dbReference type="Pfam" id="PF01037">
    <property type="entry name" value="AsnC_trans_reg"/>
    <property type="match status" value="1"/>
</dbReference>
<dbReference type="EMBL" id="RBZV01000001">
    <property type="protein sequence ID" value="RKP52168.1"/>
    <property type="molecule type" value="Genomic_DNA"/>
</dbReference>
<dbReference type="Gene3D" id="3.30.70.920">
    <property type="match status" value="1"/>
</dbReference>
<gene>
    <name evidence="5" type="ORF">D7S89_01050</name>
</gene>
<dbReference type="InterPro" id="IPR036388">
    <property type="entry name" value="WH-like_DNA-bd_sf"/>
</dbReference>
<keyword evidence="1" id="KW-0805">Transcription regulation</keyword>
<dbReference type="PRINTS" id="PR00033">
    <property type="entry name" value="HTHASNC"/>
</dbReference>
<dbReference type="InterPro" id="IPR019887">
    <property type="entry name" value="Tscrpt_reg_AsnC/Lrp_C"/>
</dbReference>
<dbReference type="Gene3D" id="1.10.10.10">
    <property type="entry name" value="Winged helix-like DNA-binding domain superfamily/Winged helix DNA-binding domain"/>
    <property type="match status" value="1"/>
</dbReference>
<dbReference type="GO" id="GO:0005829">
    <property type="term" value="C:cytosol"/>
    <property type="evidence" value="ECO:0007669"/>
    <property type="project" value="TreeGrafter"/>
</dbReference>
<dbReference type="GO" id="GO:0006355">
    <property type="term" value="P:regulation of DNA-templated transcription"/>
    <property type="evidence" value="ECO:0007669"/>
    <property type="project" value="UniProtKB-ARBA"/>
</dbReference>
<dbReference type="InterPro" id="IPR019888">
    <property type="entry name" value="Tscrpt_reg_AsnC-like"/>
</dbReference>
<evidence type="ECO:0000259" key="4">
    <source>
        <dbReference type="PROSITE" id="PS50956"/>
    </source>
</evidence>
<evidence type="ECO:0000256" key="2">
    <source>
        <dbReference type="ARBA" id="ARBA00023125"/>
    </source>
</evidence>
<sequence>MDAVDRKLVELLQEDATLPIAELAARVNLSQTPCWKRLQRLKEEGVIRAQVALCDARKLGVGTTVFVAVRTNQHTEEWARQFVQVVRDLPEIVEAYRMSGETDYLLRIVVSDIDDYDRVYKQLIRALPLFDVSSSFAMEQIKYSTALPVRPPPAAR</sequence>
<dbReference type="Pfam" id="PF13404">
    <property type="entry name" value="HTH_AsnC-type"/>
    <property type="match status" value="1"/>
</dbReference>
<dbReference type="PANTHER" id="PTHR30154:SF17">
    <property type="entry name" value="DNA-BINDING TRANSCRIPTIONAL ACTIVATOR DECR"/>
    <property type="match status" value="1"/>
</dbReference>
<proteinExistence type="predicted"/>
<evidence type="ECO:0000256" key="3">
    <source>
        <dbReference type="ARBA" id="ARBA00023163"/>
    </source>
</evidence>
<dbReference type="PROSITE" id="PS50956">
    <property type="entry name" value="HTH_ASNC_2"/>
    <property type="match status" value="1"/>
</dbReference>
<dbReference type="PANTHER" id="PTHR30154">
    <property type="entry name" value="LEUCINE-RESPONSIVE REGULATORY PROTEIN"/>
    <property type="match status" value="1"/>
</dbReference>
<dbReference type="SMART" id="SM00344">
    <property type="entry name" value="HTH_ASNC"/>
    <property type="match status" value="1"/>
</dbReference>
<feature type="domain" description="HTH asnC-type" evidence="4">
    <location>
        <begin position="1"/>
        <end position="62"/>
    </location>
</feature>
<dbReference type="InterPro" id="IPR000485">
    <property type="entry name" value="AsnC-type_HTH_dom"/>
</dbReference>
<dbReference type="InterPro" id="IPR019885">
    <property type="entry name" value="Tscrpt_reg_HTH_AsnC-type_CS"/>
</dbReference>
<keyword evidence="3" id="KW-0804">Transcription</keyword>
<dbReference type="GO" id="GO:0043565">
    <property type="term" value="F:sequence-specific DNA binding"/>
    <property type="evidence" value="ECO:0007669"/>
    <property type="project" value="InterPro"/>
</dbReference>
<dbReference type="AlphaFoldDB" id="A0A494XNG8"/>
<dbReference type="InterPro" id="IPR036390">
    <property type="entry name" value="WH_DNA-bd_sf"/>
</dbReference>
<evidence type="ECO:0000313" key="6">
    <source>
        <dbReference type="Proteomes" id="UP000280434"/>
    </source>
</evidence>
<name>A0A494XNG8_9BURK</name>
<dbReference type="CDD" id="cd00090">
    <property type="entry name" value="HTH_ARSR"/>
    <property type="match status" value="1"/>
</dbReference>
<dbReference type="InterPro" id="IPR011991">
    <property type="entry name" value="ArsR-like_HTH"/>
</dbReference>
<dbReference type="SUPFAM" id="SSF46785">
    <property type="entry name" value="Winged helix' DNA-binding domain"/>
    <property type="match status" value="1"/>
</dbReference>
<organism evidence="5 6">
    <name type="scientific">Trinickia fusca</name>
    <dbReference type="NCBI Taxonomy" id="2419777"/>
    <lineage>
        <taxon>Bacteria</taxon>
        <taxon>Pseudomonadati</taxon>
        <taxon>Pseudomonadota</taxon>
        <taxon>Betaproteobacteria</taxon>
        <taxon>Burkholderiales</taxon>
        <taxon>Burkholderiaceae</taxon>
        <taxon>Trinickia</taxon>
    </lineage>
</organism>
<dbReference type="PROSITE" id="PS00519">
    <property type="entry name" value="HTH_ASNC_1"/>
    <property type="match status" value="1"/>
</dbReference>
<dbReference type="OrthoDB" id="8526125at2"/>
<comment type="caution">
    <text evidence="5">The sequence shown here is derived from an EMBL/GenBank/DDBJ whole genome shotgun (WGS) entry which is preliminary data.</text>
</comment>
<accession>A0A494XNG8</accession>
<keyword evidence="6" id="KW-1185">Reference proteome</keyword>
<protein>
    <submittedName>
        <fullName evidence="5">Lrp/AsnC family transcriptional regulator</fullName>
    </submittedName>
</protein>
<evidence type="ECO:0000313" key="5">
    <source>
        <dbReference type="EMBL" id="RKP52168.1"/>
    </source>
</evidence>
<dbReference type="InterPro" id="IPR011008">
    <property type="entry name" value="Dimeric_a/b-barrel"/>
</dbReference>
<dbReference type="Proteomes" id="UP000280434">
    <property type="component" value="Unassembled WGS sequence"/>
</dbReference>
<dbReference type="SUPFAM" id="SSF54909">
    <property type="entry name" value="Dimeric alpha+beta barrel"/>
    <property type="match status" value="1"/>
</dbReference>
<reference evidence="5 6" key="1">
    <citation type="submission" date="2018-10" db="EMBL/GenBank/DDBJ databases">
        <title>Paraburkholderia sp. 7MK8-2, isolated from soil.</title>
        <authorList>
            <person name="Gao Z.-H."/>
            <person name="Qiu L.-H."/>
        </authorList>
    </citation>
    <scope>NUCLEOTIDE SEQUENCE [LARGE SCALE GENOMIC DNA]</scope>
    <source>
        <strain evidence="5 6">7MK8-2</strain>
    </source>
</reference>
<evidence type="ECO:0000256" key="1">
    <source>
        <dbReference type="ARBA" id="ARBA00023015"/>
    </source>
</evidence>
<keyword evidence="2" id="KW-0238">DNA-binding</keyword>
<dbReference type="RefSeq" id="WP_121274880.1">
    <property type="nucleotide sequence ID" value="NZ_RBZV01000001.1"/>
</dbReference>
<dbReference type="GO" id="GO:0043200">
    <property type="term" value="P:response to amino acid"/>
    <property type="evidence" value="ECO:0007669"/>
    <property type="project" value="TreeGrafter"/>
</dbReference>